<dbReference type="HOGENOM" id="CLU_3296000_0_0_9"/>
<evidence type="ECO:0000313" key="1">
    <source>
        <dbReference type="EMBL" id="ERJ94968.1"/>
    </source>
</evidence>
<dbReference type="Proteomes" id="UP000016662">
    <property type="component" value="Unassembled WGS sequence"/>
</dbReference>
<reference evidence="1 2" key="1">
    <citation type="submission" date="2013-07" db="EMBL/GenBank/DDBJ databases">
        <authorList>
            <person name="Weinstock G."/>
            <person name="Sodergren E."/>
            <person name="Wylie T."/>
            <person name="Fulton L."/>
            <person name="Fulton R."/>
            <person name="Fronick C."/>
            <person name="O'Laughlin M."/>
            <person name="Godfrey J."/>
            <person name="Miner T."/>
            <person name="Herter B."/>
            <person name="Appelbaum E."/>
            <person name="Cordes M."/>
            <person name="Lek S."/>
            <person name="Wollam A."/>
            <person name="Pepin K.H."/>
            <person name="Palsikar V.B."/>
            <person name="Mitreva M."/>
            <person name="Wilson R.K."/>
        </authorList>
    </citation>
    <scope>NUCLEOTIDE SEQUENCE [LARGE SCALE GENOMIC DNA]</scope>
    <source>
        <strain evidence="1 2">ATCC 27760</strain>
    </source>
</reference>
<keyword evidence="2" id="KW-1185">Reference proteome</keyword>
<sequence length="40" mass="4844">MYGRVPDFHVRSSFRFRGFGMERLTEINFQKYIDLNCAKL</sequence>
<gene>
    <name evidence="1" type="ORF">RUMCAL_01766</name>
</gene>
<accession>U2M6L9</accession>
<dbReference type="PATRIC" id="fig|411473.3.peg.1444"/>
<organism evidence="1 2">
    <name type="scientific">Ruminococcus callidus ATCC 27760</name>
    <dbReference type="NCBI Taxonomy" id="411473"/>
    <lineage>
        <taxon>Bacteria</taxon>
        <taxon>Bacillati</taxon>
        <taxon>Bacillota</taxon>
        <taxon>Clostridia</taxon>
        <taxon>Eubacteriales</taxon>
        <taxon>Oscillospiraceae</taxon>
        <taxon>Ruminococcus</taxon>
    </lineage>
</organism>
<comment type="caution">
    <text evidence="1">The sequence shown here is derived from an EMBL/GenBank/DDBJ whole genome shotgun (WGS) entry which is preliminary data.</text>
</comment>
<dbReference type="EMBL" id="AWVF01000225">
    <property type="protein sequence ID" value="ERJ94968.1"/>
    <property type="molecule type" value="Genomic_DNA"/>
</dbReference>
<name>U2M6L9_9FIRM</name>
<dbReference type="AlphaFoldDB" id="U2M6L9"/>
<proteinExistence type="predicted"/>
<protein>
    <submittedName>
        <fullName evidence="1">Uncharacterized protein</fullName>
    </submittedName>
</protein>
<evidence type="ECO:0000313" key="2">
    <source>
        <dbReference type="Proteomes" id="UP000016662"/>
    </source>
</evidence>